<reference evidence="1" key="1">
    <citation type="journal article" date="2015" name="Nature">
        <title>Complex archaea that bridge the gap between prokaryotes and eukaryotes.</title>
        <authorList>
            <person name="Spang A."/>
            <person name="Saw J.H."/>
            <person name="Jorgensen S.L."/>
            <person name="Zaremba-Niedzwiedzka K."/>
            <person name="Martijn J."/>
            <person name="Lind A.E."/>
            <person name="van Eijk R."/>
            <person name="Schleper C."/>
            <person name="Guy L."/>
            <person name="Ettema T.J."/>
        </authorList>
    </citation>
    <scope>NUCLEOTIDE SEQUENCE</scope>
</reference>
<name>A0A0F9RZ50_9ZZZZ</name>
<proteinExistence type="predicted"/>
<protein>
    <submittedName>
        <fullName evidence="1">Uncharacterized protein</fullName>
    </submittedName>
</protein>
<evidence type="ECO:0000313" key="1">
    <source>
        <dbReference type="EMBL" id="KKN22418.1"/>
    </source>
</evidence>
<gene>
    <name evidence="1" type="ORF">LCGC14_0915420</name>
</gene>
<dbReference type="EMBL" id="LAZR01003064">
    <property type="protein sequence ID" value="KKN22418.1"/>
    <property type="molecule type" value="Genomic_DNA"/>
</dbReference>
<sequence>MIQYEIHVVRWSADSYYESCHKKKDAVVKARTVYDDNTARGEVIVIQILGCKLFGFHITASRQVFSTLNEKKENA</sequence>
<organism evidence="1">
    <name type="scientific">marine sediment metagenome</name>
    <dbReference type="NCBI Taxonomy" id="412755"/>
    <lineage>
        <taxon>unclassified sequences</taxon>
        <taxon>metagenomes</taxon>
        <taxon>ecological metagenomes</taxon>
    </lineage>
</organism>
<comment type="caution">
    <text evidence="1">The sequence shown here is derived from an EMBL/GenBank/DDBJ whole genome shotgun (WGS) entry which is preliminary data.</text>
</comment>
<dbReference type="AlphaFoldDB" id="A0A0F9RZ50"/>
<accession>A0A0F9RZ50</accession>